<reference evidence="1" key="2">
    <citation type="submission" date="2014-07" db="EMBL/GenBank/DDBJ databases">
        <title>Genetics and epidemiology of antimicrobial resistance in B. fragilis group.</title>
        <authorList>
            <person name="Sydenham T.V."/>
            <person name="Hasman H."/>
            <person name="Kemp M."/>
            <person name="Justesen U.S."/>
        </authorList>
    </citation>
    <scope>NUCLEOTIDE SEQUENCE [LARGE SCALE GENOMIC DNA]</scope>
    <source>
        <strain evidence="1">DCMOUH0018B</strain>
    </source>
</reference>
<name>A0A0I9SB94_BACFG</name>
<comment type="caution">
    <text evidence="1">The sequence shown here is derived from an EMBL/GenBank/DDBJ whole genome shotgun (WGS) entry which is preliminary data.</text>
</comment>
<reference evidence="1" key="1">
    <citation type="book" date="2014" name="THE 24TH EUROPEAN CONGRESS OF CLINICAL MICROBIOLOGY AND INFECTIOUS DISEASES" publisher="ECCMID 2014" city="Barcelona, Spain">
        <title>Identification of resistance genes in three multidrug-resistant Bacteroides fragilis isolates by whole genome sequencing.</title>
        <editorList>
            <person name="Unknown"/>
            <person name="A."/>
        </editorList>
        <authorList>
            <person name="Sydenham T.V."/>
            <person name="Hasman H."/>
            <person name="Wang M."/>
            <person name="Soki J."/>
            <person name="Nagy E."/>
            <person name="Justesen U.S."/>
        </authorList>
    </citation>
    <scope>NUCLEOTIDE SEQUENCE</scope>
    <source>
        <strain evidence="1">DCMOUH0018B</strain>
    </source>
</reference>
<sequence>MTKEDLNQMCREYQQVLSMSETEVFAMYEESKLECIASFEAEIDFWENHLGYKY</sequence>
<protein>
    <submittedName>
        <fullName evidence="1">1-aminocyclopropane-1-carboxylate synthase</fullName>
    </submittedName>
</protein>
<organism evidence="1">
    <name type="scientific">Bacteroides fragilis</name>
    <dbReference type="NCBI Taxonomy" id="817"/>
    <lineage>
        <taxon>Bacteria</taxon>
        <taxon>Pseudomonadati</taxon>
        <taxon>Bacteroidota</taxon>
        <taxon>Bacteroidia</taxon>
        <taxon>Bacteroidales</taxon>
        <taxon>Bacteroidaceae</taxon>
        <taxon>Bacteroides</taxon>
    </lineage>
</organism>
<evidence type="ECO:0000313" key="1">
    <source>
        <dbReference type="EMBL" id="KFX75465.1"/>
    </source>
</evidence>
<dbReference type="AlphaFoldDB" id="A0A0I9SB94"/>
<dbReference type="PATRIC" id="fig|817.53.peg.1445"/>
<accession>A0A0I9SB94</accession>
<gene>
    <name evidence="1" type="ORF">EE52_0206985</name>
</gene>
<dbReference type="EMBL" id="JMZZ02000101">
    <property type="protein sequence ID" value="KFX75465.1"/>
    <property type="molecule type" value="Genomic_DNA"/>
</dbReference>
<proteinExistence type="predicted"/>